<evidence type="ECO:0000313" key="1">
    <source>
        <dbReference type="EMBL" id="RCH88132.1"/>
    </source>
</evidence>
<reference evidence="1 2" key="1">
    <citation type="journal article" date="2018" name="G3 (Bethesda)">
        <title>Phylogenetic and Phylogenomic Definition of Rhizopus Species.</title>
        <authorList>
            <person name="Gryganskyi A.P."/>
            <person name="Golan J."/>
            <person name="Dolatabadi S."/>
            <person name="Mondo S."/>
            <person name="Robb S."/>
            <person name="Idnurm A."/>
            <person name="Muszewska A."/>
            <person name="Steczkiewicz K."/>
            <person name="Masonjones S."/>
            <person name="Liao H.L."/>
            <person name="Gajdeczka M.T."/>
            <person name="Anike F."/>
            <person name="Vuek A."/>
            <person name="Anishchenko I.M."/>
            <person name="Voigt K."/>
            <person name="de Hoog G.S."/>
            <person name="Smith M.E."/>
            <person name="Heitman J."/>
            <person name="Vilgalys R."/>
            <person name="Stajich J.E."/>
        </authorList>
    </citation>
    <scope>NUCLEOTIDE SEQUENCE [LARGE SCALE GENOMIC DNA]</scope>
    <source>
        <strain evidence="1 2">CBS 357.93</strain>
    </source>
</reference>
<dbReference type="Proteomes" id="UP000252139">
    <property type="component" value="Unassembled WGS sequence"/>
</dbReference>
<evidence type="ECO:0008006" key="3">
    <source>
        <dbReference type="Google" id="ProtNLM"/>
    </source>
</evidence>
<protein>
    <recommendedName>
        <fullName evidence="3">Endonuclease/exonuclease/phosphatase domain-containing protein</fullName>
    </recommendedName>
</protein>
<accession>A0A367JDT4</accession>
<dbReference type="AlphaFoldDB" id="A0A367JDT4"/>
<dbReference type="EMBL" id="PJQL01001524">
    <property type="protein sequence ID" value="RCH88132.1"/>
    <property type="molecule type" value="Genomic_DNA"/>
</dbReference>
<proteinExistence type="predicted"/>
<sequence length="98" mass="10937">MAALKGHSTPTFRRDDTTQSAINYIFASLGLVSNYVDVDVDFPHPEWTDHTLLSLTVKADLRHGSGPDLWRASPVFLGQNGILTQIRLYSDSAVSYWN</sequence>
<evidence type="ECO:0000313" key="2">
    <source>
        <dbReference type="Proteomes" id="UP000252139"/>
    </source>
</evidence>
<organism evidence="1 2">
    <name type="scientific">Rhizopus azygosporus</name>
    <name type="common">Rhizopus microsporus var. azygosporus</name>
    <dbReference type="NCBI Taxonomy" id="86630"/>
    <lineage>
        <taxon>Eukaryota</taxon>
        <taxon>Fungi</taxon>
        <taxon>Fungi incertae sedis</taxon>
        <taxon>Mucoromycota</taxon>
        <taxon>Mucoromycotina</taxon>
        <taxon>Mucoromycetes</taxon>
        <taxon>Mucorales</taxon>
        <taxon>Mucorineae</taxon>
        <taxon>Rhizopodaceae</taxon>
        <taxon>Rhizopus</taxon>
    </lineage>
</organism>
<name>A0A367JDT4_RHIAZ</name>
<comment type="caution">
    <text evidence="1">The sequence shown here is derived from an EMBL/GenBank/DDBJ whole genome shotgun (WGS) entry which is preliminary data.</text>
</comment>
<gene>
    <name evidence="1" type="ORF">CU097_004507</name>
</gene>
<keyword evidence="2" id="KW-1185">Reference proteome</keyword>
<dbReference type="STRING" id="86630.A0A367JDT4"/>
<dbReference type="OrthoDB" id="2203711at2759"/>